<organism evidence="1 2">
    <name type="scientific">Ascaris lumbricoides</name>
    <name type="common">Giant roundworm</name>
    <dbReference type="NCBI Taxonomy" id="6252"/>
    <lineage>
        <taxon>Eukaryota</taxon>
        <taxon>Metazoa</taxon>
        <taxon>Ecdysozoa</taxon>
        <taxon>Nematoda</taxon>
        <taxon>Chromadorea</taxon>
        <taxon>Rhabditida</taxon>
        <taxon>Spirurina</taxon>
        <taxon>Ascaridomorpha</taxon>
        <taxon>Ascaridoidea</taxon>
        <taxon>Ascarididae</taxon>
        <taxon>Ascaris</taxon>
    </lineage>
</organism>
<dbReference type="Proteomes" id="UP000036681">
    <property type="component" value="Unplaced"/>
</dbReference>
<reference evidence="2" key="1">
    <citation type="submission" date="2017-02" db="UniProtKB">
        <authorList>
            <consortium name="WormBaseParasite"/>
        </authorList>
    </citation>
    <scope>IDENTIFICATION</scope>
</reference>
<protein>
    <submittedName>
        <fullName evidence="2">Uncharacterized protein</fullName>
    </submittedName>
</protein>
<evidence type="ECO:0000313" key="2">
    <source>
        <dbReference type="WBParaSite" id="ALUE_0002046401-mRNA-1"/>
    </source>
</evidence>
<accession>A0A0M3INY6</accession>
<name>A0A0M3INY6_ASCLU</name>
<evidence type="ECO:0000313" key="1">
    <source>
        <dbReference type="Proteomes" id="UP000036681"/>
    </source>
</evidence>
<dbReference type="AlphaFoldDB" id="A0A0M3INY6"/>
<dbReference type="WBParaSite" id="ALUE_0002046401-mRNA-1">
    <property type="protein sequence ID" value="ALUE_0002046401-mRNA-1"/>
    <property type="gene ID" value="ALUE_0002046401"/>
</dbReference>
<sequence>MMHTMCTDPDATMMRRVSQSLLQQLLIYDPFALLKRLNEFTQSETKPFAATATLFGVNEAELYREDGVFVQCVGKKVLRRLMSTRMDCYISLHRNPTTLQSVSKELAQKQPGFGAAHITALLAHMAAELVAPTTPPYIVRDNKILLWHMWGSCHVKWDRRMSRHSPLATAGSAASKLRPSQEEQR</sequence>
<keyword evidence="1" id="KW-1185">Reference proteome</keyword>
<proteinExistence type="predicted"/>